<gene>
    <name evidence="1" type="ORF">ASPSYDRAFT_252187</name>
</gene>
<dbReference type="RefSeq" id="XP_040707475.1">
    <property type="nucleotide sequence ID" value="XM_040844149.1"/>
</dbReference>
<keyword evidence="2" id="KW-1185">Reference proteome</keyword>
<sequence>MARSRPERWVQALQWNGRIGGWGRGCAQANRSRLASWAVVLLVPPPALTFKKSTAYLGSDWHPAGRRSGNPGPGTGPDWRAALFDFARHCPCSWGSSSLFSFQMCSSRKKKKAWIELLSLDENVRQSFDPRCAAVPFQIIISVSFVAGRRNCASADCWDSAQSPSTSEQNIPSVPSPSLIRSEDYNATSLFWQLCRFYRPAVAAVSTEQTLSRAGVLFPLQAPNLYDCAGGAGISRYYWKTVPSKVSCKTAGIGQKHWPALLSDAQTSPKTWALGMHSIRRLGYEFPDLRDSIFIFIQQ</sequence>
<evidence type="ECO:0000313" key="1">
    <source>
        <dbReference type="EMBL" id="OJJ63669.1"/>
    </source>
</evidence>
<protein>
    <submittedName>
        <fullName evidence="1">Uncharacterized protein</fullName>
    </submittedName>
</protein>
<dbReference type="AlphaFoldDB" id="A0A1L9TW63"/>
<organism evidence="1 2">
    <name type="scientific">Aspergillus sydowii CBS 593.65</name>
    <dbReference type="NCBI Taxonomy" id="1036612"/>
    <lineage>
        <taxon>Eukaryota</taxon>
        <taxon>Fungi</taxon>
        <taxon>Dikarya</taxon>
        <taxon>Ascomycota</taxon>
        <taxon>Pezizomycotina</taxon>
        <taxon>Eurotiomycetes</taxon>
        <taxon>Eurotiomycetidae</taxon>
        <taxon>Eurotiales</taxon>
        <taxon>Aspergillaceae</taxon>
        <taxon>Aspergillus</taxon>
        <taxon>Aspergillus subgen. Nidulantes</taxon>
    </lineage>
</organism>
<dbReference type="Proteomes" id="UP000184356">
    <property type="component" value="Unassembled WGS sequence"/>
</dbReference>
<dbReference type="EMBL" id="KV878582">
    <property type="protein sequence ID" value="OJJ63669.1"/>
    <property type="molecule type" value="Genomic_DNA"/>
</dbReference>
<evidence type="ECO:0000313" key="2">
    <source>
        <dbReference type="Proteomes" id="UP000184356"/>
    </source>
</evidence>
<proteinExistence type="predicted"/>
<dbReference type="GeneID" id="63760222"/>
<name>A0A1L9TW63_9EURO</name>
<dbReference type="VEuPathDB" id="FungiDB:ASPSYDRAFT_252187"/>
<reference evidence="2" key="1">
    <citation type="journal article" date="2017" name="Genome Biol.">
        <title>Comparative genomics reveals high biological diversity and specific adaptations in the industrially and medically important fungal genus Aspergillus.</title>
        <authorList>
            <person name="de Vries R.P."/>
            <person name="Riley R."/>
            <person name="Wiebenga A."/>
            <person name="Aguilar-Osorio G."/>
            <person name="Amillis S."/>
            <person name="Uchima C.A."/>
            <person name="Anderluh G."/>
            <person name="Asadollahi M."/>
            <person name="Askin M."/>
            <person name="Barry K."/>
            <person name="Battaglia E."/>
            <person name="Bayram O."/>
            <person name="Benocci T."/>
            <person name="Braus-Stromeyer S.A."/>
            <person name="Caldana C."/>
            <person name="Canovas D."/>
            <person name="Cerqueira G.C."/>
            <person name="Chen F."/>
            <person name="Chen W."/>
            <person name="Choi C."/>
            <person name="Clum A."/>
            <person name="Dos Santos R.A."/>
            <person name="Damasio A.R."/>
            <person name="Diallinas G."/>
            <person name="Emri T."/>
            <person name="Fekete E."/>
            <person name="Flipphi M."/>
            <person name="Freyberg S."/>
            <person name="Gallo A."/>
            <person name="Gournas C."/>
            <person name="Habgood R."/>
            <person name="Hainaut M."/>
            <person name="Harispe M.L."/>
            <person name="Henrissat B."/>
            <person name="Hilden K.S."/>
            <person name="Hope R."/>
            <person name="Hossain A."/>
            <person name="Karabika E."/>
            <person name="Karaffa L."/>
            <person name="Karanyi Z."/>
            <person name="Krasevec N."/>
            <person name="Kuo A."/>
            <person name="Kusch H."/>
            <person name="LaButti K."/>
            <person name="Lagendijk E.L."/>
            <person name="Lapidus A."/>
            <person name="Levasseur A."/>
            <person name="Lindquist E."/>
            <person name="Lipzen A."/>
            <person name="Logrieco A.F."/>
            <person name="MacCabe A."/>
            <person name="Maekelae M.R."/>
            <person name="Malavazi I."/>
            <person name="Melin P."/>
            <person name="Meyer V."/>
            <person name="Mielnichuk N."/>
            <person name="Miskei M."/>
            <person name="Molnar A.P."/>
            <person name="Mule G."/>
            <person name="Ngan C.Y."/>
            <person name="Orejas M."/>
            <person name="Orosz E."/>
            <person name="Ouedraogo J.P."/>
            <person name="Overkamp K.M."/>
            <person name="Park H.-S."/>
            <person name="Perrone G."/>
            <person name="Piumi F."/>
            <person name="Punt P.J."/>
            <person name="Ram A.F."/>
            <person name="Ramon A."/>
            <person name="Rauscher S."/>
            <person name="Record E."/>
            <person name="Riano-Pachon D.M."/>
            <person name="Robert V."/>
            <person name="Roehrig J."/>
            <person name="Ruller R."/>
            <person name="Salamov A."/>
            <person name="Salih N.S."/>
            <person name="Samson R.A."/>
            <person name="Sandor E."/>
            <person name="Sanguinetti M."/>
            <person name="Schuetze T."/>
            <person name="Sepcic K."/>
            <person name="Shelest E."/>
            <person name="Sherlock G."/>
            <person name="Sophianopoulou V."/>
            <person name="Squina F.M."/>
            <person name="Sun H."/>
            <person name="Susca A."/>
            <person name="Todd R.B."/>
            <person name="Tsang A."/>
            <person name="Unkles S.E."/>
            <person name="van de Wiele N."/>
            <person name="van Rossen-Uffink D."/>
            <person name="Oliveira J.V."/>
            <person name="Vesth T.C."/>
            <person name="Visser J."/>
            <person name="Yu J.-H."/>
            <person name="Zhou M."/>
            <person name="Andersen M.R."/>
            <person name="Archer D.B."/>
            <person name="Baker S.E."/>
            <person name="Benoit I."/>
            <person name="Brakhage A.A."/>
            <person name="Braus G.H."/>
            <person name="Fischer R."/>
            <person name="Frisvad J.C."/>
            <person name="Goldman G.H."/>
            <person name="Houbraken J."/>
            <person name="Oakley B."/>
            <person name="Pocsi I."/>
            <person name="Scazzocchio C."/>
            <person name="Seiboth B."/>
            <person name="vanKuyk P.A."/>
            <person name="Wortman J."/>
            <person name="Dyer P.S."/>
            <person name="Grigoriev I.V."/>
        </authorList>
    </citation>
    <scope>NUCLEOTIDE SEQUENCE [LARGE SCALE GENOMIC DNA]</scope>
    <source>
        <strain evidence="2">CBS 593.65</strain>
    </source>
</reference>
<accession>A0A1L9TW63</accession>